<dbReference type="Proteomes" id="UP000703295">
    <property type="component" value="Unassembled WGS sequence"/>
</dbReference>
<keyword evidence="3" id="KW-0479">Metal-binding</keyword>
<evidence type="ECO:0000256" key="3">
    <source>
        <dbReference type="ARBA" id="ARBA00022723"/>
    </source>
</evidence>
<dbReference type="SUPFAM" id="SSF53448">
    <property type="entry name" value="Nucleotide-diphospho-sugar transferases"/>
    <property type="match status" value="1"/>
</dbReference>
<dbReference type="Pfam" id="PF01501">
    <property type="entry name" value="Glyco_transf_8"/>
    <property type="match status" value="1"/>
</dbReference>
<dbReference type="InterPro" id="IPR050748">
    <property type="entry name" value="Glycosyltrans_8_dom-fam"/>
</dbReference>
<name>A0ABS2EWH2_9BACE</name>
<dbReference type="InterPro" id="IPR029044">
    <property type="entry name" value="Nucleotide-diphossugar_trans"/>
</dbReference>
<evidence type="ECO:0000313" key="4">
    <source>
        <dbReference type="EMBL" id="MBM6759042.1"/>
    </source>
</evidence>
<dbReference type="PANTHER" id="PTHR13778:SF47">
    <property type="entry name" value="LIPOPOLYSACCHARIDE 1,3-GALACTOSYLTRANSFERASE"/>
    <property type="match status" value="1"/>
</dbReference>
<dbReference type="CDD" id="cd04194">
    <property type="entry name" value="GT8_A4GalT_like"/>
    <property type="match status" value="1"/>
</dbReference>
<dbReference type="EMBL" id="JACJJW010000027">
    <property type="protein sequence ID" value="MBM6759042.1"/>
    <property type="molecule type" value="Genomic_DNA"/>
</dbReference>
<accession>A0ABS2EWH2</accession>
<gene>
    <name evidence="4" type="ORF">H6A31_10190</name>
</gene>
<evidence type="ECO:0000256" key="1">
    <source>
        <dbReference type="ARBA" id="ARBA00022676"/>
    </source>
</evidence>
<keyword evidence="5" id="KW-1185">Reference proteome</keyword>
<sequence>MHLLFATNNAYIPHVATTLASVFENNKNVKFVVHVMATDISETNYHKLNQFINSYNHTLDIKLIKPEDLEIDLSVCGKWGIFPSLKLYAADLYPNIDRILYIDADMICLNSLNDIEKIDMTNYYIAAATDEQGAEKHKKRLGLSTNDFYCCAGLIWFNLTKWREDHIREKCFKYFNNPANKNLIKYGEQDVLNKVCQGHIYELPISFNMFSFYWLHHGKNIPDKYKERIDIYKKNAIIIHFIDSCKPWHKDCITPLKKYYWKYHAITPWRNERYGVSLNYKGKISLLKDHIKFILHKIGIKKNDYMYDI</sequence>
<organism evidence="4 5">
    <name type="scientific">Bacteroides mediterraneensis</name>
    <dbReference type="NCBI Taxonomy" id="1841856"/>
    <lineage>
        <taxon>Bacteria</taxon>
        <taxon>Pseudomonadati</taxon>
        <taxon>Bacteroidota</taxon>
        <taxon>Bacteroidia</taxon>
        <taxon>Bacteroidales</taxon>
        <taxon>Bacteroidaceae</taxon>
        <taxon>Bacteroides</taxon>
    </lineage>
</organism>
<evidence type="ECO:0000256" key="2">
    <source>
        <dbReference type="ARBA" id="ARBA00022679"/>
    </source>
</evidence>
<protein>
    <submittedName>
        <fullName evidence="4">Glycosyltransferase family 8 protein</fullName>
    </submittedName>
</protein>
<dbReference type="Gene3D" id="3.90.550.10">
    <property type="entry name" value="Spore Coat Polysaccharide Biosynthesis Protein SpsA, Chain A"/>
    <property type="match status" value="1"/>
</dbReference>
<dbReference type="PANTHER" id="PTHR13778">
    <property type="entry name" value="GLYCOSYLTRANSFERASE 8 DOMAIN-CONTAINING PROTEIN"/>
    <property type="match status" value="1"/>
</dbReference>
<proteinExistence type="predicted"/>
<dbReference type="RefSeq" id="WP_204476213.1">
    <property type="nucleotide sequence ID" value="NZ_JACJJW010000027.1"/>
</dbReference>
<keyword evidence="2" id="KW-0808">Transferase</keyword>
<reference evidence="4 5" key="1">
    <citation type="journal article" date="2021" name="Sci. Rep.">
        <title>The distribution of antibiotic resistance genes in chicken gut microbiota commensals.</title>
        <authorList>
            <person name="Juricova H."/>
            <person name="Matiasovicova J."/>
            <person name="Kubasova T."/>
            <person name="Cejkova D."/>
            <person name="Rychlik I."/>
        </authorList>
    </citation>
    <scope>NUCLEOTIDE SEQUENCE [LARGE SCALE GENOMIC DNA]</scope>
    <source>
        <strain evidence="4 5">An801</strain>
    </source>
</reference>
<comment type="caution">
    <text evidence="4">The sequence shown here is derived from an EMBL/GenBank/DDBJ whole genome shotgun (WGS) entry which is preliminary data.</text>
</comment>
<dbReference type="InterPro" id="IPR002495">
    <property type="entry name" value="Glyco_trans_8"/>
</dbReference>
<evidence type="ECO:0000313" key="5">
    <source>
        <dbReference type="Proteomes" id="UP000703295"/>
    </source>
</evidence>
<keyword evidence="1" id="KW-0328">Glycosyltransferase</keyword>